<evidence type="ECO:0000259" key="2">
    <source>
        <dbReference type="Pfam" id="PF01979"/>
    </source>
</evidence>
<evidence type="ECO:0000313" key="4">
    <source>
        <dbReference type="Proteomes" id="UP000051888"/>
    </source>
</evidence>
<evidence type="ECO:0000256" key="1">
    <source>
        <dbReference type="SAM" id="MobiDB-lite"/>
    </source>
</evidence>
<feature type="region of interest" description="Disordered" evidence="1">
    <location>
        <begin position="147"/>
        <end position="167"/>
    </location>
</feature>
<dbReference type="InterPro" id="IPR011059">
    <property type="entry name" value="Metal-dep_hydrolase_composite"/>
</dbReference>
<dbReference type="RefSeq" id="WP_055738250.1">
    <property type="nucleotide sequence ID" value="NZ_JAAIWL010000029.1"/>
</dbReference>
<sequence>MLAIINAKVFDGTGNVIDNGKIVIEDGKFSQIGTSLSIPEGCKVIDVEGKIVTPGLIDVHTHLGVHEEGVGKAGQDVNETSSEVTSQVRSLDGINPFEPGFEVARKSGITTVQIMPGSANVIGGEMVVVKTKGTVVDQMVLREPSGMKAATGENPKNVHGGKGKMPTTRMGVAARLREKFIEAEHYKMQFENGKVARNLGLENLCKVLNKEIPLRVHAHRADDIATVLRLKREFNIDITIEHCTEGHLIADFIAEHDVMVSVGPTMSSKSKVELANKGWHTLVALTNAGVSVSITTDHPVVGIEHLMTSAIMAVKNGLSETDALKAITINAAKHLGVEERVGSIEAGKDADFAIWSGDPFDLRSSVVKTYIQGECVFEKGSDF</sequence>
<feature type="domain" description="Amidohydrolase-related" evidence="2">
    <location>
        <begin position="51"/>
        <end position="374"/>
    </location>
</feature>
<dbReference type="PATRIC" id="fig|157838.3.peg.603"/>
<dbReference type="AlphaFoldDB" id="A0A0Q3WV71"/>
<gene>
    <name evidence="3" type="ORF">AN964_02740</name>
</gene>
<protein>
    <submittedName>
        <fullName evidence="3">Amidohydrolase</fullName>
    </submittedName>
</protein>
<dbReference type="InterPro" id="IPR006680">
    <property type="entry name" value="Amidohydro-rel"/>
</dbReference>
<proteinExistence type="predicted"/>
<dbReference type="SUPFAM" id="SSF51338">
    <property type="entry name" value="Composite domain of metallo-dependent hydrolases"/>
    <property type="match status" value="1"/>
</dbReference>
<dbReference type="InterPro" id="IPR032466">
    <property type="entry name" value="Metal_Hydrolase"/>
</dbReference>
<dbReference type="Gene3D" id="3.20.20.140">
    <property type="entry name" value="Metal-dependent hydrolases"/>
    <property type="match status" value="1"/>
</dbReference>
<evidence type="ECO:0000313" key="3">
    <source>
        <dbReference type="EMBL" id="KQL52559.1"/>
    </source>
</evidence>
<dbReference type="CDD" id="cd01309">
    <property type="entry name" value="Met_dep_hydrolase_C"/>
    <property type="match status" value="1"/>
</dbReference>
<dbReference type="STRING" id="157838.AN964_02740"/>
<comment type="caution">
    <text evidence="3">The sequence shown here is derived from an EMBL/GenBank/DDBJ whole genome shotgun (WGS) entry which is preliminary data.</text>
</comment>
<name>A0A0Q3WV71_9BACI</name>
<dbReference type="SUPFAM" id="SSF51556">
    <property type="entry name" value="Metallo-dependent hydrolases"/>
    <property type="match status" value="1"/>
</dbReference>
<dbReference type="InterPro" id="IPR051781">
    <property type="entry name" value="Metallo-dep_Hydrolase"/>
</dbReference>
<dbReference type="Proteomes" id="UP000051888">
    <property type="component" value="Unassembled WGS sequence"/>
</dbReference>
<dbReference type="OrthoDB" id="9802793at2"/>
<dbReference type="PANTHER" id="PTHR43135:SF3">
    <property type="entry name" value="ALPHA-D-RIBOSE 1-METHYLPHOSPHONATE 5-TRIPHOSPHATE DIPHOSPHATASE"/>
    <property type="match status" value="1"/>
</dbReference>
<dbReference type="PANTHER" id="PTHR43135">
    <property type="entry name" value="ALPHA-D-RIBOSE 1-METHYLPHOSPHONATE 5-TRIPHOSPHATE DIPHOSPHATASE"/>
    <property type="match status" value="1"/>
</dbReference>
<keyword evidence="3" id="KW-0378">Hydrolase</keyword>
<dbReference type="EMBL" id="LJJC01000004">
    <property type="protein sequence ID" value="KQL52559.1"/>
    <property type="molecule type" value="Genomic_DNA"/>
</dbReference>
<reference evidence="3 4" key="1">
    <citation type="submission" date="2015-09" db="EMBL/GenBank/DDBJ databases">
        <title>Genome sequencing project for genomic taxonomy and phylogenomics of Bacillus-like bacteria.</title>
        <authorList>
            <person name="Liu B."/>
            <person name="Wang J."/>
            <person name="Zhu Y."/>
            <person name="Liu G."/>
            <person name="Chen Q."/>
            <person name="Chen Z."/>
            <person name="Lan J."/>
            <person name="Che J."/>
            <person name="Ge C."/>
            <person name="Shi H."/>
            <person name="Pan Z."/>
            <person name="Liu X."/>
        </authorList>
    </citation>
    <scope>NUCLEOTIDE SEQUENCE [LARGE SCALE GENOMIC DNA]</scope>
    <source>
        <strain evidence="3 4">LMG 18435</strain>
    </source>
</reference>
<dbReference type="Pfam" id="PF01979">
    <property type="entry name" value="Amidohydro_1"/>
    <property type="match status" value="1"/>
</dbReference>
<keyword evidence="4" id="KW-1185">Reference proteome</keyword>
<dbReference type="GO" id="GO:0016810">
    <property type="term" value="F:hydrolase activity, acting on carbon-nitrogen (but not peptide) bonds"/>
    <property type="evidence" value="ECO:0007669"/>
    <property type="project" value="InterPro"/>
</dbReference>
<accession>A0A0Q3WV71</accession>
<organism evidence="3 4">
    <name type="scientific">Heyndrickxia shackletonii</name>
    <dbReference type="NCBI Taxonomy" id="157838"/>
    <lineage>
        <taxon>Bacteria</taxon>
        <taxon>Bacillati</taxon>
        <taxon>Bacillota</taxon>
        <taxon>Bacilli</taxon>
        <taxon>Bacillales</taxon>
        <taxon>Bacillaceae</taxon>
        <taxon>Heyndrickxia</taxon>
    </lineage>
</organism>